<keyword evidence="6" id="KW-0325">Glycoprotein</keyword>
<dbReference type="Gene3D" id="2.70.130.10">
    <property type="entry name" value="Mannose-6-phosphate receptor binding domain"/>
    <property type="match status" value="2"/>
</dbReference>
<feature type="compositionally biased region" description="Basic and acidic residues" evidence="7">
    <location>
        <begin position="1822"/>
        <end position="1844"/>
    </location>
</feature>
<evidence type="ECO:0000259" key="10">
    <source>
        <dbReference type="PROSITE" id="PS51914"/>
    </source>
</evidence>
<keyword evidence="8" id="KW-0812">Transmembrane</keyword>
<accession>A0AAV7Y4S2</accession>
<evidence type="ECO:0000256" key="7">
    <source>
        <dbReference type="SAM" id="MobiDB-lite"/>
    </source>
</evidence>
<evidence type="ECO:0000256" key="8">
    <source>
        <dbReference type="SAM" id="Phobius"/>
    </source>
</evidence>
<feature type="signal peptide" evidence="9">
    <location>
        <begin position="1"/>
        <end position="18"/>
    </location>
</feature>
<dbReference type="Proteomes" id="UP001146793">
    <property type="component" value="Unassembled WGS sequence"/>
</dbReference>
<keyword evidence="4 9" id="KW-0732">Signal</keyword>
<feature type="chain" id="PRO_5043541034" description="MRH domain-containing protein" evidence="9">
    <location>
        <begin position="19"/>
        <end position="1864"/>
    </location>
</feature>
<dbReference type="SMART" id="SM01411">
    <property type="entry name" value="Ephrin_rec_like"/>
    <property type="match status" value="5"/>
</dbReference>
<evidence type="ECO:0000256" key="2">
    <source>
        <dbReference type="ARBA" id="ARBA00007627"/>
    </source>
</evidence>
<evidence type="ECO:0000313" key="11">
    <source>
        <dbReference type="EMBL" id="KAJ3423664.1"/>
    </source>
</evidence>
<evidence type="ECO:0000256" key="1">
    <source>
        <dbReference type="ARBA" id="ARBA00004251"/>
    </source>
</evidence>
<keyword evidence="3" id="KW-1003">Cell membrane</keyword>
<dbReference type="InterPro" id="IPR011641">
    <property type="entry name" value="Tyr-kin_ephrin_A/B_rcpt-like"/>
</dbReference>
<dbReference type="PANTHER" id="PTHR22727">
    <property type="entry name" value="PROTEIN CBG13728"/>
    <property type="match status" value="1"/>
</dbReference>
<dbReference type="InterPro" id="IPR056606">
    <property type="entry name" value="Elapor1/2_C"/>
</dbReference>
<keyword evidence="8" id="KW-0472">Membrane</keyword>
<feature type="compositionally biased region" description="Polar residues" evidence="7">
    <location>
        <begin position="1846"/>
        <end position="1864"/>
    </location>
</feature>
<keyword evidence="8" id="KW-1133">Transmembrane helix</keyword>
<dbReference type="PANTHER" id="PTHR22727:SF15">
    <property type="entry name" value="MRH DOMAIN-CONTAINING PROTEIN"/>
    <property type="match status" value="1"/>
</dbReference>
<dbReference type="SUPFAM" id="SSF57184">
    <property type="entry name" value="Growth factor receptor domain"/>
    <property type="match status" value="1"/>
</dbReference>
<comment type="subcellular location">
    <subcellularLocation>
        <location evidence="1">Cell membrane</location>
        <topology evidence="1">Single-pass type I membrane protein</topology>
    </subcellularLocation>
</comment>
<sequence>MKKIYLFFFFLLLNLTFCEECTEKDYGATFTECDQNIRQGAFYWYEPKTCTGGVSLPDSFQDLNCECTLQDYKITYLQCVNETRTKVYVKDTDCVDGEDPPSQEKVACECTTNDYEAIYSDCLSESRDVNYFWKTPKKCVGGIELPERIVDLPCDIYCGQGTYLPIGKTVCQDCEAGSYSIGSGEHYYDWDEWPTSKFTTYCKKKESSSNANYFRILNKNRIEDLNLHANVIEPFEGIMDIDLGDESESDDCKGWQLGGTFIYSGNNGTSLSNSTLEYWEHFITDDDNSIAFTYQVEGEKTFDGLYFMIDDEIKLGLISSQVEPQNVTFEVTKGLHKFKWIYVKDVSVDVGNDNAVITEITVRGNKWANSECIDCKAGWFSTEGSPKCSECERNTYTDQEGMSECLDCNATQYSNPGSPKCIERKPCTDSDYEPYFSDCDANHKRVQYWRLIEPSICLEQDPPANNTDQPCKVCDPGQIEVEREKDGETIYVCDFCPEGKYRESINDDNVCVANPEGTYSPKSRYFHNLESFPEEFTTNCEGECGTSGWRLADDHLDSGEGHLGKATSSLNYKFELENLGYLKLDFEQDCEYSSNIWYLAKCGTIIYLDGYYVGGYLGSQERQTYDLTIYDLGEHEITIQFFKRYESETDTESNGDNIKLYELVIEGLTEGGAYNYHNCSEGSYSLGTNSNCTLCDPGTYSGEEGSAECLECPENTFSRKYGSYKCKECGSGTSSIQGATECDNNNCVFKFGEDRVYDISKLADPNKMEGPISTNTINEFYINLCYYNTSTAYCLDEVEGALITRGCQKNINYNYSLDIGDTIDVMELNSDDAAAAAAAAAAASLKSNGRRFDDSGIEYGKSNPHDGINLSTSSNEPGLIYRLMNGDEGCGGERYTNITLICDISKDKGEIEPVGDIENPSYSCHYEFIWRSQYACRQCLERDYNHYYSNCKNKTRTKIYYWVKNPRECYGGVPLPEDETVECDSLLTCPSGTYSDGKNCSECIEGRYSSGNDEYLEGELLNDISDSESEKATFQTGCTGKGCTPFAFDSNIIKSGTGTTSWLKLEKEFSVNDGDKKVGFLFNEFLINQDSDDYLEKFSFIIDGIEVFSHSAKSYIQHEFQQIEFSINSTGIHEFTWMVYNINNINRGIHIKQISTTNSDLSKSTCSDCGFGFFANSTKSNVCKMCPQNTYSDNYGAVVCQSCSGDDYSYKGSKQCQPKVECTDQDWYIEYQDCDPKNRKRIGYYKFYEPKTCIGDLPSNNEIVEDCLPCYPGSFLNPTTNLCEMCPDGSYSDQINSEQCHQSEAGHAAIKTINWVSFESSNANTENLQFTTKCTGRGCGFSQGWRLRGDYLDSGVGRINDQQMLNSILQIESEIEIVNENGYLEFTTKFDNPKANLYVLINEQLRLELSEPVLDWETQHITLQPGEIEIAFIYIQDENPNFNATDDKGLAYLKDIKFFGTLSGSATQQVPCSNGYYSSNPGLVECQICQPGTYSSTKPEGNSQCISCPKNQYNTESGSRDCFTCGEGTSGNKESGSTECVNTCTYSVDEKTKFDFSEINKQLSVQRLFNQDAGDYIYFDLCSKIDDTEYCNDEESFVCQNKTSYGKILSFSYPLPAEKYPNSNGLMVEYLPQVHLPKSDANDNHEHNSRHSSIINEEEEGHSKTVLYMVCDQKAGIGEPTITNTTSSSNNEIVLIEMEWKSLYACRLCQMPDDFKQINGACENGESTIHYEQISSDCWNNLDDSDESVACKEVQLKQYIIYGSMGAIGLAAIGLMLVCWQKRKLKHKYTRIEKQNRTMDNGLFGENEGVVIDDDDDIVIQNDDKSDDEKKENQNDSSNKDIVRIENSSDNDNVPLFSSSEKEN</sequence>
<gene>
    <name evidence="11" type="ORF">M0812_30198</name>
</gene>
<dbReference type="Gene3D" id="2.10.50.10">
    <property type="entry name" value="Tumor Necrosis Factor Receptor, subunit A, domain 2"/>
    <property type="match status" value="3"/>
</dbReference>
<dbReference type="Pfam" id="PF23089">
    <property type="entry name" value="ELAPOR1_C"/>
    <property type="match status" value="3"/>
</dbReference>
<dbReference type="EMBL" id="JANTQA010000076">
    <property type="protein sequence ID" value="KAJ3423664.1"/>
    <property type="molecule type" value="Genomic_DNA"/>
</dbReference>
<dbReference type="SUPFAM" id="SSF50911">
    <property type="entry name" value="Mannose 6-phosphate receptor domain"/>
    <property type="match status" value="1"/>
</dbReference>
<dbReference type="InterPro" id="IPR009030">
    <property type="entry name" value="Growth_fac_rcpt_cys_sf"/>
</dbReference>
<dbReference type="PROSITE" id="PS51914">
    <property type="entry name" value="MRH"/>
    <property type="match status" value="1"/>
</dbReference>
<comment type="caution">
    <text evidence="11">The sequence shown here is derived from an EMBL/GenBank/DDBJ whole genome shotgun (WGS) entry which is preliminary data.</text>
</comment>
<proteinExistence type="inferred from homology"/>
<dbReference type="Pfam" id="PF07699">
    <property type="entry name" value="Ephrin_rec_like"/>
    <property type="match status" value="2"/>
</dbReference>
<evidence type="ECO:0000313" key="12">
    <source>
        <dbReference type="Proteomes" id="UP001146793"/>
    </source>
</evidence>
<feature type="region of interest" description="Disordered" evidence="7">
    <location>
        <begin position="1815"/>
        <end position="1864"/>
    </location>
</feature>
<dbReference type="InterPro" id="IPR044865">
    <property type="entry name" value="MRH_dom"/>
</dbReference>
<evidence type="ECO:0000256" key="4">
    <source>
        <dbReference type="ARBA" id="ARBA00022729"/>
    </source>
</evidence>
<evidence type="ECO:0000256" key="9">
    <source>
        <dbReference type="SAM" id="SignalP"/>
    </source>
</evidence>
<organism evidence="11 12">
    <name type="scientific">Anaeramoeba flamelloides</name>
    <dbReference type="NCBI Taxonomy" id="1746091"/>
    <lineage>
        <taxon>Eukaryota</taxon>
        <taxon>Metamonada</taxon>
        <taxon>Anaeramoebidae</taxon>
        <taxon>Anaeramoeba</taxon>
    </lineage>
</organism>
<protein>
    <recommendedName>
        <fullName evidence="10">MRH domain-containing protein</fullName>
    </recommendedName>
</protein>
<dbReference type="SUPFAM" id="SSF57586">
    <property type="entry name" value="TNF receptor-like"/>
    <property type="match status" value="1"/>
</dbReference>
<dbReference type="InterPro" id="IPR009011">
    <property type="entry name" value="Man6P_isomerase_rcpt-bd_dom_sf"/>
</dbReference>
<name>A0AAV7Y4S2_9EUKA</name>
<reference evidence="11" key="1">
    <citation type="submission" date="2022-08" db="EMBL/GenBank/DDBJ databases">
        <title>Novel sulphate-reducing endosymbionts in the free-living metamonad Anaeramoeba.</title>
        <authorList>
            <person name="Jerlstrom-Hultqvist J."/>
            <person name="Cepicka I."/>
            <person name="Gallot-Lavallee L."/>
            <person name="Salas-Leiva D."/>
            <person name="Curtis B.A."/>
            <person name="Zahonova K."/>
            <person name="Pipaliya S."/>
            <person name="Dacks J."/>
            <person name="Roger A.J."/>
        </authorList>
    </citation>
    <scope>NUCLEOTIDE SEQUENCE</scope>
    <source>
        <strain evidence="11">Busselton2</strain>
    </source>
</reference>
<dbReference type="InterPro" id="IPR039181">
    <property type="entry name" value="Elapor1/2"/>
</dbReference>
<evidence type="ECO:0000256" key="3">
    <source>
        <dbReference type="ARBA" id="ARBA00022475"/>
    </source>
</evidence>
<comment type="similarity">
    <text evidence="2">Belongs to the ELAPOR family.</text>
</comment>
<evidence type="ECO:0000256" key="6">
    <source>
        <dbReference type="ARBA" id="ARBA00023180"/>
    </source>
</evidence>
<feature type="domain" description="MRH" evidence="10">
    <location>
        <begin position="745"/>
        <end position="938"/>
    </location>
</feature>
<keyword evidence="5" id="KW-1015">Disulfide bond</keyword>
<feature type="transmembrane region" description="Helical" evidence="8">
    <location>
        <begin position="1759"/>
        <end position="1780"/>
    </location>
</feature>
<evidence type="ECO:0000256" key="5">
    <source>
        <dbReference type="ARBA" id="ARBA00023157"/>
    </source>
</evidence>
<dbReference type="GO" id="GO:0005886">
    <property type="term" value="C:plasma membrane"/>
    <property type="evidence" value="ECO:0007669"/>
    <property type="project" value="UniProtKB-SubCell"/>
</dbReference>